<gene>
    <name evidence="8" type="ORF">BCR44DRAFT_1427901</name>
</gene>
<keyword evidence="2" id="KW-0812">Transmembrane</keyword>
<keyword evidence="4" id="KW-0472">Membrane</keyword>
<evidence type="ECO:0000256" key="4">
    <source>
        <dbReference type="ARBA" id="ARBA00023136"/>
    </source>
</evidence>
<dbReference type="Proteomes" id="UP000193411">
    <property type="component" value="Unassembled WGS sequence"/>
</dbReference>
<proteinExistence type="predicted"/>
<reference evidence="8 9" key="1">
    <citation type="submission" date="2016-07" db="EMBL/GenBank/DDBJ databases">
        <title>Pervasive Adenine N6-methylation of Active Genes in Fungi.</title>
        <authorList>
            <consortium name="DOE Joint Genome Institute"/>
            <person name="Mondo S.J."/>
            <person name="Dannebaum R.O."/>
            <person name="Kuo R.C."/>
            <person name="Labutti K."/>
            <person name="Haridas S."/>
            <person name="Kuo A."/>
            <person name="Salamov A."/>
            <person name="Ahrendt S.R."/>
            <person name="Lipzen A."/>
            <person name="Sullivan W."/>
            <person name="Andreopoulos W.B."/>
            <person name="Clum A."/>
            <person name="Lindquist E."/>
            <person name="Daum C."/>
            <person name="Ramamoorthy G.K."/>
            <person name="Gryganskyi A."/>
            <person name="Culley D."/>
            <person name="Magnuson J.K."/>
            <person name="James T.Y."/>
            <person name="O'Malley M.A."/>
            <person name="Stajich J.E."/>
            <person name="Spatafora J.W."/>
            <person name="Visel A."/>
            <person name="Grigoriev I.V."/>
        </authorList>
    </citation>
    <scope>NUCLEOTIDE SEQUENCE [LARGE SCALE GENOMIC DNA]</scope>
    <source>
        <strain evidence="8 9">PL171</strain>
    </source>
</reference>
<dbReference type="OrthoDB" id="2503928at2759"/>
<feature type="compositionally biased region" description="Low complexity" evidence="6">
    <location>
        <begin position="139"/>
        <end position="149"/>
    </location>
</feature>
<evidence type="ECO:0000259" key="7">
    <source>
        <dbReference type="Pfam" id="PF09402"/>
    </source>
</evidence>
<comment type="subcellular location">
    <subcellularLocation>
        <location evidence="1">Nucleus membrane</location>
    </subcellularLocation>
</comment>
<dbReference type="GO" id="GO:0031965">
    <property type="term" value="C:nuclear membrane"/>
    <property type="evidence" value="ECO:0007669"/>
    <property type="project" value="UniProtKB-SubCell"/>
</dbReference>
<dbReference type="AlphaFoldDB" id="A0A1Y2HW49"/>
<protein>
    <recommendedName>
        <fullName evidence="7">Man1/Src1-like C-terminal domain-containing protein</fullName>
    </recommendedName>
</protein>
<feature type="domain" description="Man1/Src1-like C-terminal" evidence="7">
    <location>
        <begin position="503"/>
        <end position="632"/>
    </location>
</feature>
<feature type="region of interest" description="Disordered" evidence="6">
    <location>
        <begin position="270"/>
        <end position="313"/>
    </location>
</feature>
<organism evidence="8 9">
    <name type="scientific">Catenaria anguillulae PL171</name>
    <dbReference type="NCBI Taxonomy" id="765915"/>
    <lineage>
        <taxon>Eukaryota</taxon>
        <taxon>Fungi</taxon>
        <taxon>Fungi incertae sedis</taxon>
        <taxon>Blastocladiomycota</taxon>
        <taxon>Blastocladiomycetes</taxon>
        <taxon>Blastocladiales</taxon>
        <taxon>Catenariaceae</taxon>
        <taxon>Catenaria</taxon>
    </lineage>
</organism>
<evidence type="ECO:0000256" key="1">
    <source>
        <dbReference type="ARBA" id="ARBA00004126"/>
    </source>
</evidence>
<evidence type="ECO:0000256" key="6">
    <source>
        <dbReference type="SAM" id="MobiDB-lite"/>
    </source>
</evidence>
<keyword evidence="3" id="KW-1133">Transmembrane helix</keyword>
<evidence type="ECO:0000256" key="5">
    <source>
        <dbReference type="ARBA" id="ARBA00023242"/>
    </source>
</evidence>
<dbReference type="Pfam" id="PF09402">
    <property type="entry name" value="MSC"/>
    <property type="match status" value="1"/>
</dbReference>
<dbReference type="EMBL" id="MCFL01000007">
    <property type="protein sequence ID" value="ORZ38845.1"/>
    <property type="molecule type" value="Genomic_DNA"/>
</dbReference>
<sequence>MEYAHLHSAPEWLSDSFDVTKATKWDLRRWMGLYDVPVPAADVRLADLRRLFLDHVYANRRALIKRYHSLPLPSQASASLSPIPSVTPERVSSVQVNVRDNPAAAAAVASGMISSAQDSPSASAAAASRRRKQQHQQEHQQPTAQQAHAVLKPPVFNRSSIFVQEDDDEPSSRRTVKPLPASATSSSTSYRPSADRRHNSNNQDQDFFSRRTVRPSEPKPSADSQPEDLSITPTRPAFSSHIPSTLESPPSLPVWTPQLGAIAAAQALSHRPTSIPAPRPPVAPSTTLSPSIEFRGPLRSSQPRLKSTKKPFRRSRTDTVCSRLGLLLPTLLLTWLAAWVYVRATLPYCPTTASARRLVACKDKESMLQPLGWSLAAGGREFACVPDDQLRANVEKVVHEVVQDLRQSAGRAQCVAESGGNKGDASSAWVTRKDVREQYIARALSHVARGVPPANWPCTPTAHSPSCSRTQTLPPTWTALWVHDDMYALEDDLDRVRALRPVYPLTCRMRRALRAMVHEYWRQALGALTAALIATAWRKRYLRNLYLRELAASLAVQVTELLARQPVGDVLGFHAVHSKFKREYVDKLAKVTVAEWGRVWYAVEVELERDHNVRRVCVQHRGQAVEAWEWVGFEALADKDGSSGKTKAE</sequence>
<feature type="compositionally biased region" description="Low complexity" evidence="6">
    <location>
        <begin position="109"/>
        <end position="127"/>
    </location>
</feature>
<feature type="region of interest" description="Disordered" evidence="6">
    <location>
        <begin position="109"/>
        <end position="251"/>
    </location>
</feature>
<comment type="caution">
    <text evidence="8">The sequence shown here is derived from an EMBL/GenBank/DDBJ whole genome shotgun (WGS) entry which is preliminary data.</text>
</comment>
<name>A0A1Y2HW49_9FUNG</name>
<keyword evidence="5" id="KW-0539">Nucleus</keyword>
<evidence type="ECO:0000256" key="2">
    <source>
        <dbReference type="ARBA" id="ARBA00022692"/>
    </source>
</evidence>
<dbReference type="InterPro" id="IPR018996">
    <property type="entry name" value="Man1/Src1-like_C"/>
</dbReference>
<evidence type="ECO:0000313" key="8">
    <source>
        <dbReference type="EMBL" id="ORZ38845.1"/>
    </source>
</evidence>
<evidence type="ECO:0000256" key="3">
    <source>
        <dbReference type="ARBA" id="ARBA00022989"/>
    </source>
</evidence>
<evidence type="ECO:0000313" key="9">
    <source>
        <dbReference type="Proteomes" id="UP000193411"/>
    </source>
</evidence>
<accession>A0A1Y2HW49</accession>
<keyword evidence="9" id="KW-1185">Reference proteome</keyword>